<keyword evidence="8" id="KW-1185">Reference proteome</keyword>
<proteinExistence type="predicted"/>
<dbReference type="InterPro" id="IPR015881">
    <property type="entry name" value="ARHD_Rieske_2Fe_2S"/>
</dbReference>
<sequence length="392" mass="43502">MTTTIPIRSAYDLPAPSSRDDLTRVGRGTAMGELLRRYWHPVGLSSDATATPKAVRVLGEDLVLFRDGAGRAGLLHARCAHRGASLFYGRGEAQGIRCCYHGWLFDVQGHCLDRPCEPAGTTHESVRQPWYPVEERYGLVFAYLGPLDRQPLLPRHGLLEENLQPGELIEADDQSIGSGGPAIVPCNWLQHFENVMDPFHVPILHGSFSGPQFVPQMGLMPEVTFEYHELGVRSTQLRRLENGQVHRRITETMAPTLRVVASPRVEHYGPCTMIGWVLPMDDTHFRIYSAGRVSEPGALGKLRARLNGKAWQELSEAEHQAFPGDYEAQVGQGPITLHSEEHLASSDRGVAMLRRFLVRQLALLQQGGDPAGVTRSEGQQWLRSLAGNFLDL</sequence>
<dbReference type="InterPro" id="IPR050584">
    <property type="entry name" value="Cholesterol_7-desaturase"/>
</dbReference>
<keyword evidence="2" id="KW-0479">Metal-binding</keyword>
<evidence type="ECO:0000259" key="6">
    <source>
        <dbReference type="PROSITE" id="PS51296"/>
    </source>
</evidence>
<keyword evidence="1" id="KW-0001">2Fe-2S</keyword>
<keyword evidence="3" id="KW-0560">Oxidoreductase</keyword>
<feature type="domain" description="Rieske" evidence="6">
    <location>
        <begin position="39"/>
        <end position="142"/>
    </location>
</feature>
<dbReference type="PROSITE" id="PS00570">
    <property type="entry name" value="RING_HYDROXYL_ALPHA"/>
    <property type="match status" value="1"/>
</dbReference>
<dbReference type="OrthoDB" id="9790995at2"/>
<dbReference type="AlphaFoldDB" id="A0A4R6QGT0"/>
<dbReference type="Pfam" id="PF00355">
    <property type="entry name" value="Rieske"/>
    <property type="match status" value="1"/>
</dbReference>
<accession>A0A4R6QGT0</accession>
<dbReference type="SUPFAM" id="SSF55961">
    <property type="entry name" value="Bet v1-like"/>
    <property type="match status" value="1"/>
</dbReference>
<dbReference type="GO" id="GO:0016491">
    <property type="term" value="F:oxidoreductase activity"/>
    <property type="evidence" value="ECO:0007669"/>
    <property type="project" value="UniProtKB-KW"/>
</dbReference>
<dbReference type="Gene3D" id="2.102.10.10">
    <property type="entry name" value="Rieske [2Fe-2S] iron-sulphur domain"/>
    <property type="match status" value="1"/>
</dbReference>
<evidence type="ECO:0000313" key="7">
    <source>
        <dbReference type="EMBL" id="TDP61847.1"/>
    </source>
</evidence>
<dbReference type="PROSITE" id="PS51296">
    <property type="entry name" value="RIESKE"/>
    <property type="match status" value="1"/>
</dbReference>
<dbReference type="Gene3D" id="3.90.380.10">
    <property type="entry name" value="Naphthalene 1,2-dioxygenase Alpha Subunit, Chain A, domain 1"/>
    <property type="match status" value="1"/>
</dbReference>
<keyword evidence="4" id="KW-0408">Iron</keyword>
<evidence type="ECO:0000313" key="8">
    <source>
        <dbReference type="Proteomes" id="UP000295361"/>
    </source>
</evidence>
<evidence type="ECO:0000256" key="2">
    <source>
        <dbReference type="ARBA" id="ARBA00022723"/>
    </source>
</evidence>
<name>A0A4R6QGT0_9BURK</name>
<reference evidence="7 8" key="1">
    <citation type="submission" date="2019-03" db="EMBL/GenBank/DDBJ databases">
        <title>Genomic Encyclopedia of Type Strains, Phase IV (KMG-IV): sequencing the most valuable type-strain genomes for metagenomic binning, comparative biology and taxonomic classification.</title>
        <authorList>
            <person name="Goeker M."/>
        </authorList>
    </citation>
    <scope>NUCLEOTIDE SEQUENCE [LARGE SCALE GENOMIC DNA]</scope>
    <source>
        <strain evidence="7 8">DSM 16998</strain>
    </source>
</reference>
<dbReference type="CDD" id="cd03479">
    <property type="entry name" value="Rieske_RO_Alpha_PhDO_like"/>
    <property type="match status" value="1"/>
</dbReference>
<evidence type="ECO:0000256" key="1">
    <source>
        <dbReference type="ARBA" id="ARBA00022714"/>
    </source>
</evidence>
<comment type="caution">
    <text evidence="7">The sequence shown here is derived from an EMBL/GenBank/DDBJ whole genome shotgun (WGS) entry which is preliminary data.</text>
</comment>
<dbReference type="GO" id="GO:0051537">
    <property type="term" value="F:2 iron, 2 sulfur cluster binding"/>
    <property type="evidence" value="ECO:0007669"/>
    <property type="project" value="UniProtKB-KW"/>
</dbReference>
<dbReference type="GO" id="GO:0005506">
    <property type="term" value="F:iron ion binding"/>
    <property type="evidence" value="ECO:0007669"/>
    <property type="project" value="InterPro"/>
</dbReference>
<keyword evidence="5" id="KW-0411">Iron-sulfur</keyword>
<dbReference type="InterPro" id="IPR017941">
    <property type="entry name" value="Rieske_2Fe-2S"/>
</dbReference>
<dbReference type="PANTHER" id="PTHR21266:SF59">
    <property type="entry name" value="BLR4922 PROTEIN"/>
    <property type="match status" value="1"/>
</dbReference>
<evidence type="ECO:0000256" key="3">
    <source>
        <dbReference type="ARBA" id="ARBA00023002"/>
    </source>
</evidence>
<dbReference type="CDD" id="cd08878">
    <property type="entry name" value="RHO_alpha_C_DMO-like"/>
    <property type="match status" value="1"/>
</dbReference>
<dbReference type="RefSeq" id="WP_133703392.1">
    <property type="nucleotide sequence ID" value="NZ_SNXS01000010.1"/>
</dbReference>
<dbReference type="SUPFAM" id="SSF50022">
    <property type="entry name" value="ISP domain"/>
    <property type="match status" value="1"/>
</dbReference>
<gene>
    <name evidence="7" type="ORF">DES47_11059</name>
</gene>
<organism evidence="7 8">
    <name type="scientific">Roseateles toxinivorans</name>
    <dbReference type="NCBI Taxonomy" id="270368"/>
    <lineage>
        <taxon>Bacteria</taxon>
        <taxon>Pseudomonadati</taxon>
        <taxon>Pseudomonadota</taxon>
        <taxon>Betaproteobacteria</taxon>
        <taxon>Burkholderiales</taxon>
        <taxon>Sphaerotilaceae</taxon>
        <taxon>Roseateles</taxon>
    </lineage>
</organism>
<dbReference type="InterPro" id="IPR036922">
    <property type="entry name" value="Rieske_2Fe-2S_sf"/>
</dbReference>
<dbReference type="InParanoid" id="A0A4R6QGT0"/>
<protein>
    <submittedName>
        <fullName evidence="7">Rieske-like 2Fe-2S protein</fullName>
    </submittedName>
</protein>
<evidence type="ECO:0000256" key="4">
    <source>
        <dbReference type="ARBA" id="ARBA00023004"/>
    </source>
</evidence>
<dbReference type="PANTHER" id="PTHR21266">
    <property type="entry name" value="IRON-SULFUR DOMAIN CONTAINING PROTEIN"/>
    <property type="match status" value="1"/>
</dbReference>
<dbReference type="EMBL" id="SNXS01000010">
    <property type="protein sequence ID" value="TDP61847.1"/>
    <property type="molecule type" value="Genomic_DNA"/>
</dbReference>
<evidence type="ECO:0000256" key="5">
    <source>
        <dbReference type="ARBA" id="ARBA00023014"/>
    </source>
</evidence>
<dbReference type="Proteomes" id="UP000295361">
    <property type="component" value="Unassembled WGS sequence"/>
</dbReference>